<evidence type="ECO:0000313" key="2">
    <source>
        <dbReference type="EMBL" id="MBI6883233.1"/>
    </source>
</evidence>
<dbReference type="EMBL" id="JAEHTE010000002">
    <property type="protein sequence ID" value="MBI6883233.1"/>
    <property type="molecule type" value="Genomic_DNA"/>
</dbReference>
<proteinExistence type="predicted"/>
<reference evidence="2" key="1">
    <citation type="submission" date="2020-12" db="EMBL/GenBank/DDBJ databases">
        <title>Enhanced detection system for hospital associated transmission using whole genome sequencing surveillance.</title>
        <authorList>
            <person name="Harrison L.H."/>
            <person name="Van Tyne D."/>
            <person name="Marsh J.W."/>
            <person name="Griffith M.P."/>
            <person name="Snyder D.J."/>
            <person name="Cooper V.S."/>
            <person name="Mustapha M."/>
        </authorList>
    </citation>
    <scope>NUCLEOTIDE SEQUENCE</scope>
    <source>
        <strain evidence="2">PSB00042</strain>
    </source>
</reference>
<name>A0A8I1EDG0_PSEPU</name>
<gene>
    <name evidence="2" type="ORF">JEU22_04845</name>
</gene>
<organism evidence="2 3">
    <name type="scientific">Pseudomonas putida</name>
    <name type="common">Arthrobacter siderocapsulatus</name>
    <dbReference type="NCBI Taxonomy" id="303"/>
    <lineage>
        <taxon>Bacteria</taxon>
        <taxon>Pseudomonadati</taxon>
        <taxon>Pseudomonadota</taxon>
        <taxon>Gammaproteobacteria</taxon>
        <taxon>Pseudomonadales</taxon>
        <taxon>Pseudomonadaceae</taxon>
        <taxon>Pseudomonas</taxon>
    </lineage>
</organism>
<accession>A0A8I1EDG0</accession>
<feature type="transmembrane region" description="Helical" evidence="1">
    <location>
        <begin position="63"/>
        <end position="85"/>
    </location>
</feature>
<dbReference type="Proteomes" id="UP000637061">
    <property type="component" value="Unassembled WGS sequence"/>
</dbReference>
<keyword evidence="1" id="KW-0472">Membrane</keyword>
<protein>
    <submittedName>
        <fullName evidence="2">Uncharacterized protein</fullName>
    </submittedName>
</protein>
<keyword evidence="1" id="KW-1133">Transmembrane helix</keyword>
<evidence type="ECO:0000313" key="3">
    <source>
        <dbReference type="Proteomes" id="UP000637061"/>
    </source>
</evidence>
<dbReference type="RefSeq" id="WP_198746847.1">
    <property type="nucleotide sequence ID" value="NZ_JAEHTE010000002.1"/>
</dbReference>
<dbReference type="AlphaFoldDB" id="A0A8I1EDG0"/>
<sequence>MIYVGIVVSFVLAMILAAQSSRLNGTSLQERLVNYLLALLSIFFAVGFAMATTWLIQGEKVSLHLLIIFSVIPGFTGVFLAQWSANTVSKINAREAGAGKR</sequence>
<evidence type="ECO:0000256" key="1">
    <source>
        <dbReference type="SAM" id="Phobius"/>
    </source>
</evidence>
<comment type="caution">
    <text evidence="2">The sequence shown here is derived from an EMBL/GenBank/DDBJ whole genome shotgun (WGS) entry which is preliminary data.</text>
</comment>
<feature type="transmembrane region" description="Helical" evidence="1">
    <location>
        <begin position="35"/>
        <end position="56"/>
    </location>
</feature>
<keyword evidence="1" id="KW-0812">Transmembrane</keyword>